<name>A0A2G2X205_CAPBA</name>
<reference evidence="2 3" key="1">
    <citation type="journal article" date="2017" name="Genome Biol.">
        <title>New reference genome sequences of hot pepper reveal the massive evolution of plant disease-resistance genes by retroduplication.</title>
        <authorList>
            <person name="Kim S."/>
            <person name="Park J."/>
            <person name="Yeom S.I."/>
            <person name="Kim Y.M."/>
            <person name="Seo E."/>
            <person name="Kim K.T."/>
            <person name="Kim M.S."/>
            <person name="Lee J.M."/>
            <person name="Cheong K."/>
            <person name="Shin H.S."/>
            <person name="Kim S.B."/>
            <person name="Han K."/>
            <person name="Lee J."/>
            <person name="Park M."/>
            <person name="Lee H.A."/>
            <person name="Lee H.Y."/>
            <person name="Lee Y."/>
            <person name="Oh S."/>
            <person name="Lee J.H."/>
            <person name="Choi E."/>
            <person name="Choi E."/>
            <person name="Lee S.E."/>
            <person name="Jeon J."/>
            <person name="Kim H."/>
            <person name="Choi G."/>
            <person name="Song H."/>
            <person name="Lee J."/>
            <person name="Lee S.C."/>
            <person name="Kwon J.K."/>
            <person name="Lee H.Y."/>
            <person name="Koo N."/>
            <person name="Hong Y."/>
            <person name="Kim R.W."/>
            <person name="Kang W.H."/>
            <person name="Huh J.H."/>
            <person name="Kang B.C."/>
            <person name="Yang T.J."/>
            <person name="Lee Y.H."/>
            <person name="Bennetzen J.L."/>
            <person name="Choi D."/>
        </authorList>
    </citation>
    <scope>NUCLEOTIDE SEQUENCE [LARGE SCALE GENOMIC DNA]</scope>
    <source>
        <strain evidence="3">cv. PBC81</strain>
    </source>
</reference>
<dbReference type="STRING" id="33114.A0A2G2X205"/>
<dbReference type="EMBL" id="MLFT02000003">
    <property type="protein sequence ID" value="PHT51515.1"/>
    <property type="molecule type" value="Genomic_DNA"/>
</dbReference>
<protein>
    <recommendedName>
        <fullName evidence="1">Protein DA1-like domain-containing protein</fullName>
    </recommendedName>
</protein>
<dbReference type="InterPro" id="IPR022087">
    <property type="entry name" value="DA1-like_dom"/>
</dbReference>
<comment type="caution">
    <text evidence="2">The sequence shown here is derived from an EMBL/GenBank/DDBJ whole genome shotgun (WGS) entry which is preliminary data.</text>
</comment>
<evidence type="ECO:0000259" key="1">
    <source>
        <dbReference type="Pfam" id="PF12315"/>
    </source>
</evidence>
<dbReference type="AlphaFoldDB" id="A0A2G2X205"/>
<accession>A0A2G2X205</accession>
<dbReference type="PANTHER" id="PTHR24209">
    <property type="entry name" value="PROTEIN DA1-RELATED 2"/>
    <property type="match status" value="1"/>
</dbReference>
<reference evidence="3" key="2">
    <citation type="journal article" date="2017" name="J. Anim. Genet.">
        <title>Multiple reference genome sequences of hot pepper reveal the massive evolution of plant disease resistance genes by retroduplication.</title>
        <authorList>
            <person name="Kim S."/>
            <person name="Park J."/>
            <person name="Yeom S.-I."/>
            <person name="Kim Y.-M."/>
            <person name="Seo E."/>
            <person name="Kim K.-T."/>
            <person name="Kim M.-S."/>
            <person name="Lee J.M."/>
            <person name="Cheong K."/>
            <person name="Shin H.-S."/>
            <person name="Kim S.-B."/>
            <person name="Han K."/>
            <person name="Lee J."/>
            <person name="Park M."/>
            <person name="Lee H.-A."/>
            <person name="Lee H.-Y."/>
            <person name="Lee Y."/>
            <person name="Oh S."/>
            <person name="Lee J.H."/>
            <person name="Choi E."/>
            <person name="Choi E."/>
            <person name="Lee S.E."/>
            <person name="Jeon J."/>
            <person name="Kim H."/>
            <person name="Choi G."/>
            <person name="Song H."/>
            <person name="Lee J."/>
            <person name="Lee S.-C."/>
            <person name="Kwon J.-K."/>
            <person name="Lee H.-Y."/>
            <person name="Koo N."/>
            <person name="Hong Y."/>
            <person name="Kim R.W."/>
            <person name="Kang W.-H."/>
            <person name="Huh J.H."/>
            <person name="Kang B.-C."/>
            <person name="Yang T.-J."/>
            <person name="Lee Y.-H."/>
            <person name="Bennetzen J.L."/>
            <person name="Choi D."/>
        </authorList>
    </citation>
    <scope>NUCLEOTIDE SEQUENCE [LARGE SCALE GENOMIC DNA]</scope>
    <source>
        <strain evidence="3">cv. PBC81</strain>
    </source>
</reference>
<organism evidence="2 3">
    <name type="scientific">Capsicum baccatum</name>
    <name type="common">Peruvian pepper</name>
    <dbReference type="NCBI Taxonomy" id="33114"/>
    <lineage>
        <taxon>Eukaryota</taxon>
        <taxon>Viridiplantae</taxon>
        <taxon>Streptophyta</taxon>
        <taxon>Embryophyta</taxon>
        <taxon>Tracheophyta</taxon>
        <taxon>Spermatophyta</taxon>
        <taxon>Magnoliopsida</taxon>
        <taxon>eudicotyledons</taxon>
        <taxon>Gunneridae</taxon>
        <taxon>Pentapetalae</taxon>
        <taxon>asterids</taxon>
        <taxon>lamiids</taxon>
        <taxon>Solanales</taxon>
        <taxon>Solanaceae</taxon>
        <taxon>Solanoideae</taxon>
        <taxon>Capsiceae</taxon>
        <taxon>Capsicum</taxon>
    </lineage>
</organism>
<gene>
    <name evidence="2" type="ORF">CQW23_05977</name>
</gene>
<dbReference type="InterPro" id="IPR045218">
    <property type="entry name" value="DA1-like"/>
</dbReference>
<proteinExistence type="predicted"/>
<evidence type="ECO:0000313" key="2">
    <source>
        <dbReference type="EMBL" id="PHT51515.1"/>
    </source>
</evidence>
<dbReference type="PANTHER" id="PTHR24209:SF35">
    <property type="entry name" value="PROTEIN DA1-RELATED 6-LIKE"/>
    <property type="match status" value="1"/>
</dbReference>
<feature type="domain" description="Protein DA1-like" evidence="1">
    <location>
        <begin position="198"/>
        <end position="385"/>
    </location>
</feature>
<keyword evidence="3" id="KW-1185">Reference proteome</keyword>
<dbReference type="Proteomes" id="UP000224567">
    <property type="component" value="Unassembled WGS sequence"/>
</dbReference>
<sequence>MFANSFLDVEGPSYQNLDQYLEDENEDVVRAIELSLQESKGKETYIGDLEFPQNDEVEKVAQVLEESTLSSADLSTEGCELKWWKLFKELNPSVHTSKGKSWWRKSSKRCNTPVCDVCEEQICSEWLRCTYWGQSVCKKHTSDGTPWCCTCSRFKIGDIRYITLSDGRQLCPDCCYTAVMDPEDCKPLLDEVHRFFKGLNMKIRYYIPILLVDQEEIIRIHKKSILGSTIYEKFELDAVTYVSKSIQRGENVEVVKEVEQLRPGRKVRSVLLLYGFPKLFIGSTLAHELMHAWMRVQGYRGLSLNIAEGLSQVMAHKWLEWQSFTGDDYMKAASEKTQFLRNLKEFLKYGIEKRHSEAYGHGFREAKWAVERYGLRYTLEHIARTGKLPE</sequence>
<dbReference type="Pfam" id="PF12315">
    <property type="entry name" value="DA1-like"/>
    <property type="match status" value="1"/>
</dbReference>
<dbReference type="GO" id="GO:0043130">
    <property type="term" value="F:ubiquitin binding"/>
    <property type="evidence" value="ECO:0007669"/>
    <property type="project" value="TreeGrafter"/>
</dbReference>
<dbReference type="OrthoDB" id="992956at2759"/>
<evidence type="ECO:0000313" key="3">
    <source>
        <dbReference type="Proteomes" id="UP000224567"/>
    </source>
</evidence>